<proteinExistence type="predicted"/>
<evidence type="ECO:0000313" key="2">
    <source>
        <dbReference type="EMBL" id="XCD16552.1"/>
    </source>
</evidence>
<dbReference type="Gene3D" id="2.30.110.10">
    <property type="entry name" value="Electron Transport, Fmn-binding Protein, Chain A"/>
    <property type="match status" value="1"/>
</dbReference>
<feature type="domain" description="PilZ" evidence="1">
    <location>
        <begin position="111"/>
        <end position="196"/>
    </location>
</feature>
<gene>
    <name evidence="2" type="ORF">PG915_03045</name>
</gene>
<dbReference type="AlphaFoldDB" id="A0AAU8BJS3"/>
<dbReference type="SUPFAM" id="SSF141371">
    <property type="entry name" value="PilZ domain-like"/>
    <property type="match status" value="2"/>
</dbReference>
<accession>A0AAU8BJS3</accession>
<sequence length="216" mass="23768">MEWGQEQQKQSYRFLQPGMKLTLSSVSDSHIKGVAVNLLGYKIDEFIVVDTSGLTPDVQQQINDGEFVVRGLSDTSFGHVIAFRCHALSSSELPCSHLFLSSPAEFVSKPIREHSRYKLSMPCTVSYGQSSIEGKIVDFSLAGCGVYLEQAHDFCKGLDVKVESTLNQFLPAGMVCEVVTVRKQGRGSLLGIQFNQQVLMSNRLKTTLAEQSLAVS</sequence>
<dbReference type="InterPro" id="IPR009875">
    <property type="entry name" value="PilZ_domain"/>
</dbReference>
<name>A0AAU8BJS3_9VIBR</name>
<dbReference type="EMBL" id="CP115920">
    <property type="protein sequence ID" value="XCD16552.1"/>
    <property type="molecule type" value="Genomic_DNA"/>
</dbReference>
<dbReference type="KEGG" id="vck:PG915_03045"/>
<dbReference type="InterPro" id="IPR012349">
    <property type="entry name" value="Split_barrel_FMN-bd"/>
</dbReference>
<evidence type="ECO:0000259" key="1">
    <source>
        <dbReference type="Pfam" id="PF07238"/>
    </source>
</evidence>
<dbReference type="Gene3D" id="2.40.10.220">
    <property type="entry name" value="predicted glycosyltransferase like domains"/>
    <property type="match status" value="1"/>
</dbReference>
<dbReference type="RefSeq" id="WP_353497811.1">
    <property type="nucleotide sequence ID" value="NZ_CP115920.1"/>
</dbReference>
<dbReference type="GO" id="GO:0035438">
    <property type="term" value="F:cyclic-di-GMP binding"/>
    <property type="evidence" value="ECO:0007669"/>
    <property type="project" value="InterPro"/>
</dbReference>
<dbReference type="Pfam" id="PF07238">
    <property type="entry name" value="PilZ"/>
    <property type="match status" value="1"/>
</dbReference>
<reference evidence="2" key="1">
    <citation type="submission" date="2023-01" db="EMBL/GenBank/DDBJ databases">
        <title>Vibrio sp. CB1-14 genome sequencing.</title>
        <authorList>
            <person name="Otstavnykh N."/>
            <person name="Isaeva M."/>
            <person name="Meleshko D."/>
        </authorList>
    </citation>
    <scope>NUCLEOTIDE SEQUENCE</scope>
    <source>
        <strain evidence="2">CB1-14</strain>
    </source>
</reference>
<protein>
    <submittedName>
        <fullName evidence="2">PilZ domain-containing protein</fullName>
    </submittedName>
</protein>
<organism evidence="2">
    <name type="scientific">Vibrio chaetopteri</name>
    <dbReference type="NCBI Taxonomy" id="3016528"/>
    <lineage>
        <taxon>Bacteria</taxon>
        <taxon>Pseudomonadati</taxon>
        <taxon>Pseudomonadota</taxon>
        <taxon>Gammaproteobacteria</taxon>
        <taxon>Vibrionales</taxon>
        <taxon>Vibrionaceae</taxon>
        <taxon>Vibrio</taxon>
    </lineage>
</organism>